<name>A0A7W9MRM3_9ACTN</name>
<reference evidence="1 2" key="1">
    <citation type="submission" date="2020-08" db="EMBL/GenBank/DDBJ databases">
        <title>Sequencing the genomes of 1000 actinobacteria strains.</title>
        <authorList>
            <person name="Klenk H.-P."/>
        </authorList>
    </citation>
    <scope>NUCLEOTIDE SEQUENCE [LARGE SCALE GENOMIC DNA]</scope>
    <source>
        <strain evidence="1 2">DSM 28967</strain>
    </source>
</reference>
<sequence>MLVTNVFVTTQGRAVVLTWASVGLDLAYSLLIGSVGQSFRPVVACGHRSRLQRKHGVGFRTVTAAAGICMAEGEKATAQTRLTA</sequence>
<organism evidence="1 2">
    <name type="scientific">Kribbella italica</name>
    <dbReference type="NCBI Taxonomy" id="1540520"/>
    <lineage>
        <taxon>Bacteria</taxon>
        <taxon>Bacillati</taxon>
        <taxon>Actinomycetota</taxon>
        <taxon>Actinomycetes</taxon>
        <taxon>Propionibacteriales</taxon>
        <taxon>Kribbellaceae</taxon>
        <taxon>Kribbella</taxon>
    </lineage>
</organism>
<evidence type="ECO:0000313" key="2">
    <source>
        <dbReference type="Proteomes" id="UP000549971"/>
    </source>
</evidence>
<dbReference type="AlphaFoldDB" id="A0A7W9MRM3"/>
<protein>
    <submittedName>
        <fullName evidence="1">Uncharacterized protein</fullName>
    </submittedName>
</protein>
<keyword evidence="2" id="KW-1185">Reference proteome</keyword>
<dbReference type="Proteomes" id="UP000549971">
    <property type="component" value="Unassembled WGS sequence"/>
</dbReference>
<dbReference type="RefSeq" id="WP_184793641.1">
    <property type="nucleotide sequence ID" value="NZ_JACHMY010000001.1"/>
</dbReference>
<comment type="caution">
    <text evidence="1">The sequence shown here is derived from an EMBL/GenBank/DDBJ whole genome shotgun (WGS) entry which is preliminary data.</text>
</comment>
<evidence type="ECO:0000313" key="1">
    <source>
        <dbReference type="EMBL" id="MBB5833791.1"/>
    </source>
</evidence>
<gene>
    <name evidence="1" type="ORF">HDA39_000525</name>
</gene>
<accession>A0A7W9MRM3</accession>
<dbReference type="EMBL" id="JACHMY010000001">
    <property type="protein sequence ID" value="MBB5833791.1"/>
    <property type="molecule type" value="Genomic_DNA"/>
</dbReference>
<proteinExistence type="predicted"/>